<dbReference type="InterPro" id="IPR053269">
    <property type="entry name" value="Asp-Met_ligase"/>
</dbReference>
<accession>A0A364K1C5</accession>
<evidence type="ECO:0000313" key="1">
    <source>
        <dbReference type="EMBL" id="RAL21415.1"/>
    </source>
</evidence>
<keyword evidence="2" id="KW-1185">Reference proteome</keyword>
<dbReference type="RefSeq" id="WP_113660193.1">
    <property type="nucleotide sequence ID" value="NZ_KZ845676.1"/>
</dbReference>
<dbReference type="Proteomes" id="UP000251213">
    <property type="component" value="Unassembled WGS sequence"/>
</dbReference>
<dbReference type="EMBL" id="QJKK01000014">
    <property type="protein sequence ID" value="RAL21415.1"/>
    <property type="molecule type" value="Genomic_DNA"/>
</dbReference>
<proteinExistence type="predicted"/>
<dbReference type="PANTHER" id="PTHR37018">
    <property type="entry name" value="CULTURE SPECIFIC PROTEIN, PUTATIVE (AFU_ORTHOLOGUE AFUA_2G00130)-RELATED"/>
    <property type="match status" value="1"/>
</dbReference>
<evidence type="ECO:0008006" key="3">
    <source>
        <dbReference type="Google" id="ProtNLM"/>
    </source>
</evidence>
<gene>
    <name evidence="1" type="ORF">DL897_16340</name>
</gene>
<dbReference type="OrthoDB" id="20966at2"/>
<dbReference type="AlphaFoldDB" id="A0A364K1C5"/>
<protein>
    <recommendedName>
        <fullName evidence="3">ATP-grasp domain-containing protein</fullName>
    </recommendedName>
</protein>
<dbReference type="SUPFAM" id="SSF56059">
    <property type="entry name" value="Glutathione synthetase ATP-binding domain-like"/>
    <property type="match status" value="1"/>
</dbReference>
<reference evidence="1 2" key="2">
    <citation type="submission" date="2018-06" db="EMBL/GenBank/DDBJ databases">
        <authorList>
            <person name="Zhirakovskaya E."/>
        </authorList>
    </citation>
    <scope>NUCLEOTIDE SEQUENCE [LARGE SCALE GENOMIC DNA]</scope>
    <source>
        <strain evidence="1 2">FBKL4.011</strain>
    </source>
</reference>
<dbReference type="PANTHER" id="PTHR37018:SF1">
    <property type="entry name" value="CULTURE SPECIFIC PROTEIN, PUTATIVE (AFU_ORTHOLOGUE AFUA_2G00130)-RELATED"/>
    <property type="match status" value="1"/>
</dbReference>
<evidence type="ECO:0000313" key="2">
    <source>
        <dbReference type="Proteomes" id="UP000251213"/>
    </source>
</evidence>
<dbReference type="Gene3D" id="3.30.470.20">
    <property type="entry name" value="ATP-grasp fold, B domain"/>
    <property type="match status" value="1"/>
</dbReference>
<reference evidence="1 2" key="1">
    <citation type="submission" date="2018-06" db="EMBL/GenBank/DDBJ databases">
        <title>Thermoflavimicrobium daqus sp. nov., a thermophilic microbe isolated from Moutai-flavour Daqu.</title>
        <authorList>
            <person name="Wang X."/>
            <person name="Zhou H."/>
        </authorList>
    </citation>
    <scope>NUCLEOTIDE SEQUENCE [LARGE SCALE GENOMIC DNA]</scope>
    <source>
        <strain evidence="1 2">FBKL4.011</strain>
    </source>
</reference>
<sequence>MTESPSIILGTFDAESIWRDSHLAQLPFFPDHERRLLILAMDELLFSLCQSQDYWITRFPIDDAFRSYLKVLGYEMNHYAVVPIEQMAYHVERSTCLFEELLEPHILDDLQPTMLDHARCVPYAIMPQTARVWETYQLKGRLPDYERVRKVNSKVYSHQLRRRLSFKHDGTIIRSVRELEMVGERFSRDSFLIKDPYGVSGKGNLLIQSNRMLQRVIAYIQKQEQAGKKVTFLLEPYHNKVRDFSCHMVIEEQGDIRLLGIQEIINQQFNYMGSRSMSDLEIEALAQQGYIEQMFMVAKALYEDGYFGYLGIDSMELTNGEIIPIVEINARQSMGLLNHALDQKLRQWGKQGSILFISLGYTERLDISKVLTELDDRKLLYEPDKDQGIIPLTSNLLTIHYDVISQQRHKGMSVPSLYKGRWYMSVVAQDIEEKKRLVQEVSTLFEEWGCKIFS</sequence>
<name>A0A364K1C5_9BACL</name>
<comment type="caution">
    <text evidence="1">The sequence shown here is derived from an EMBL/GenBank/DDBJ whole genome shotgun (WGS) entry which is preliminary data.</text>
</comment>
<organism evidence="1 2">
    <name type="scientific">Thermoflavimicrobium daqui</name>
    <dbReference type="NCBI Taxonomy" id="2137476"/>
    <lineage>
        <taxon>Bacteria</taxon>
        <taxon>Bacillati</taxon>
        <taxon>Bacillota</taxon>
        <taxon>Bacilli</taxon>
        <taxon>Bacillales</taxon>
        <taxon>Thermoactinomycetaceae</taxon>
        <taxon>Thermoflavimicrobium</taxon>
    </lineage>
</organism>